<evidence type="ECO:0000256" key="4">
    <source>
        <dbReference type="ARBA" id="ARBA00022723"/>
    </source>
</evidence>
<dbReference type="Pfam" id="PF00355">
    <property type="entry name" value="Rieske"/>
    <property type="match status" value="1"/>
</dbReference>
<dbReference type="InterPro" id="IPR036922">
    <property type="entry name" value="Rieske_2Fe-2S_sf"/>
</dbReference>
<keyword evidence="3" id="KW-0001">2Fe-2S</keyword>
<dbReference type="SUPFAM" id="SSF50022">
    <property type="entry name" value="ISP domain"/>
    <property type="match status" value="1"/>
</dbReference>
<evidence type="ECO:0000256" key="5">
    <source>
        <dbReference type="ARBA" id="ARBA00023004"/>
    </source>
</evidence>
<dbReference type="PROSITE" id="PS51257">
    <property type="entry name" value="PROKAR_LIPOPROTEIN"/>
    <property type="match status" value="1"/>
</dbReference>
<keyword evidence="4" id="KW-0479">Metal-binding</keyword>
<dbReference type="PANTHER" id="PTHR10134">
    <property type="entry name" value="CYTOCHROME B-C1 COMPLEX SUBUNIT RIESKE, MITOCHONDRIAL"/>
    <property type="match status" value="1"/>
</dbReference>
<dbReference type="PRINTS" id="PR00162">
    <property type="entry name" value="RIESKE"/>
</dbReference>
<feature type="domain" description="Rieske" evidence="10">
    <location>
        <begin position="51"/>
        <end position="138"/>
    </location>
</feature>
<sequence length="142" mass="14118">MENAKNVLGRRDVIVSAAGGVGVFALASCGSAEDTPPASGPEAAALTKLSGIPVGGAVSVTGPDNEQIIVAQPQPGTVRAFKAACTHKGCPVSVAQAELHCPCHGAKFDSATGEVLNGPAEEPLAPVQVHLDQQGTVRTGSA</sequence>
<evidence type="ECO:0000256" key="9">
    <source>
        <dbReference type="ARBA" id="ARBA00034078"/>
    </source>
</evidence>
<dbReference type="RefSeq" id="WP_009947272.1">
    <property type="nucleotide sequence ID" value="NZ_BAAAGS010000023.1"/>
</dbReference>
<dbReference type="InterPro" id="IPR017941">
    <property type="entry name" value="Rieske_2Fe-2S"/>
</dbReference>
<evidence type="ECO:0000256" key="2">
    <source>
        <dbReference type="ARBA" id="ARBA00015816"/>
    </source>
</evidence>
<evidence type="ECO:0000313" key="11">
    <source>
        <dbReference type="EMBL" id="GAA0533838.1"/>
    </source>
</evidence>
<comment type="function">
    <text evidence="1">Iron-sulfur subunit of the cytochrome bc1 complex, an essential component of the respiratory electron transport chain required for ATP synthesis. The bc1 complex catalyzes the oxidation of menaquinol and the reduction of cytochrome c in the respiratory chain. The bc1 complex operates through a Q-cycle mechanism that couples electron transfer to generation of the proton gradient that drives ATP synthesis.</text>
</comment>
<evidence type="ECO:0000256" key="8">
    <source>
        <dbReference type="ARBA" id="ARBA00029586"/>
    </source>
</evidence>
<proteinExistence type="predicted"/>
<dbReference type="CDD" id="cd03467">
    <property type="entry name" value="Rieske"/>
    <property type="match status" value="1"/>
</dbReference>
<evidence type="ECO:0000256" key="7">
    <source>
        <dbReference type="ARBA" id="ARBA00023157"/>
    </source>
</evidence>
<dbReference type="PROSITE" id="PS51318">
    <property type="entry name" value="TAT"/>
    <property type="match status" value="1"/>
</dbReference>
<accession>A0ABN1D4A4</accession>
<evidence type="ECO:0000259" key="10">
    <source>
        <dbReference type="PROSITE" id="PS51296"/>
    </source>
</evidence>
<comment type="cofactor">
    <cofactor evidence="9">
        <name>[2Fe-2S] cluster</name>
        <dbReference type="ChEBI" id="CHEBI:190135"/>
    </cofactor>
</comment>
<organism evidence="11 12">
    <name type="scientific">Saccharopolyspora erythraea</name>
    <name type="common">Streptomyces erythraeus</name>
    <dbReference type="NCBI Taxonomy" id="1836"/>
    <lineage>
        <taxon>Bacteria</taxon>
        <taxon>Bacillati</taxon>
        <taxon>Actinomycetota</taxon>
        <taxon>Actinomycetes</taxon>
        <taxon>Pseudonocardiales</taxon>
        <taxon>Pseudonocardiaceae</taxon>
        <taxon>Saccharopolyspora</taxon>
    </lineage>
</organism>
<keyword evidence="12" id="KW-1185">Reference proteome</keyword>
<keyword evidence="7" id="KW-1015">Disulfide bond</keyword>
<dbReference type="InterPro" id="IPR014349">
    <property type="entry name" value="Rieske_Fe-S_prot"/>
</dbReference>
<keyword evidence="6" id="KW-0411">Iron-sulfur</keyword>
<dbReference type="InterPro" id="IPR006311">
    <property type="entry name" value="TAT_signal"/>
</dbReference>
<dbReference type="Gene3D" id="2.102.10.10">
    <property type="entry name" value="Rieske [2Fe-2S] iron-sulphur domain"/>
    <property type="match status" value="1"/>
</dbReference>
<reference evidence="11 12" key="1">
    <citation type="journal article" date="2019" name="Int. J. Syst. Evol. Microbiol.">
        <title>The Global Catalogue of Microorganisms (GCM) 10K type strain sequencing project: providing services to taxonomists for standard genome sequencing and annotation.</title>
        <authorList>
            <consortium name="The Broad Institute Genomics Platform"/>
            <consortium name="The Broad Institute Genome Sequencing Center for Infectious Disease"/>
            <person name="Wu L."/>
            <person name="Ma J."/>
        </authorList>
    </citation>
    <scope>NUCLEOTIDE SEQUENCE [LARGE SCALE GENOMIC DNA]</scope>
    <source>
        <strain evidence="11 12">JCM 10303</strain>
    </source>
</reference>
<gene>
    <name evidence="11" type="ORF">GCM10009533_36180</name>
</gene>
<dbReference type="PROSITE" id="PS51296">
    <property type="entry name" value="RIESKE"/>
    <property type="match status" value="1"/>
</dbReference>
<evidence type="ECO:0000256" key="1">
    <source>
        <dbReference type="ARBA" id="ARBA00002494"/>
    </source>
</evidence>
<evidence type="ECO:0000256" key="6">
    <source>
        <dbReference type="ARBA" id="ARBA00023014"/>
    </source>
</evidence>
<evidence type="ECO:0000313" key="12">
    <source>
        <dbReference type="Proteomes" id="UP001500729"/>
    </source>
</evidence>
<dbReference type="InterPro" id="IPR005805">
    <property type="entry name" value="Rieske_Fe-S_prot_C"/>
</dbReference>
<comment type="caution">
    <text evidence="11">The sequence shown here is derived from an EMBL/GenBank/DDBJ whole genome shotgun (WGS) entry which is preliminary data.</text>
</comment>
<dbReference type="Proteomes" id="UP001500729">
    <property type="component" value="Unassembled WGS sequence"/>
</dbReference>
<keyword evidence="5" id="KW-0408">Iron</keyword>
<dbReference type="EMBL" id="BAAAGS010000023">
    <property type="protein sequence ID" value="GAA0533838.1"/>
    <property type="molecule type" value="Genomic_DNA"/>
</dbReference>
<protein>
    <recommendedName>
        <fullName evidence="2">Cytochrome bc1 complex Rieske iron-sulfur subunit</fullName>
    </recommendedName>
    <alternativeName>
        <fullName evidence="8">Cytochrome bc1 reductase complex subunit QcrA</fullName>
    </alternativeName>
</protein>
<evidence type="ECO:0000256" key="3">
    <source>
        <dbReference type="ARBA" id="ARBA00022714"/>
    </source>
</evidence>
<name>A0ABN1D4A4_SACER</name>